<name>A0ABU1T414_9ACTO</name>
<keyword evidence="2" id="KW-0812">Transmembrane</keyword>
<feature type="transmembrane region" description="Helical" evidence="2">
    <location>
        <begin position="772"/>
        <end position="790"/>
    </location>
</feature>
<dbReference type="InterPro" id="IPR046112">
    <property type="entry name" value="DUF6049"/>
</dbReference>
<evidence type="ECO:0000256" key="1">
    <source>
        <dbReference type="SAM" id="MobiDB-lite"/>
    </source>
</evidence>
<keyword evidence="2" id="KW-0472">Membrane</keyword>
<organism evidence="4 5">
    <name type="scientific">Arcanobacterium hippocoleae</name>
    <dbReference type="NCBI Taxonomy" id="149017"/>
    <lineage>
        <taxon>Bacteria</taxon>
        <taxon>Bacillati</taxon>
        <taxon>Actinomycetota</taxon>
        <taxon>Actinomycetes</taxon>
        <taxon>Actinomycetales</taxon>
        <taxon>Actinomycetaceae</taxon>
        <taxon>Arcanobacterium</taxon>
    </lineage>
</organism>
<proteinExistence type="predicted"/>
<keyword evidence="2" id="KW-1133">Transmembrane helix</keyword>
<dbReference type="Pfam" id="PF19516">
    <property type="entry name" value="DUF6049"/>
    <property type="match status" value="1"/>
</dbReference>
<dbReference type="Proteomes" id="UP001266099">
    <property type="component" value="Unassembled WGS sequence"/>
</dbReference>
<feature type="region of interest" description="Disordered" evidence="1">
    <location>
        <begin position="229"/>
        <end position="301"/>
    </location>
</feature>
<feature type="signal peptide" evidence="3">
    <location>
        <begin position="1"/>
        <end position="26"/>
    </location>
</feature>
<accession>A0ABU1T414</accession>
<evidence type="ECO:0000313" key="5">
    <source>
        <dbReference type="Proteomes" id="UP001266099"/>
    </source>
</evidence>
<feature type="region of interest" description="Disordered" evidence="1">
    <location>
        <begin position="575"/>
        <end position="596"/>
    </location>
</feature>
<dbReference type="RefSeq" id="WP_309956372.1">
    <property type="nucleotide sequence ID" value="NZ_JAVDUJ010000001.1"/>
</dbReference>
<dbReference type="EMBL" id="JAVDUJ010000001">
    <property type="protein sequence ID" value="MDR6939585.1"/>
    <property type="molecule type" value="Genomic_DNA"/>
</dbReference>
<protein>
    <submittedName>
        <fullName evidence="4">Uncharacterized protein</fullName>
    </submittedName>
</protein>
<evidence type="ECO:0000313" key="4">
    <source>
        <dbReference type="EMBL" id="MDR6939585.1"/>
    </source>
</evidence>
<evidence type="ECO:0000256" key="3">
    <source>
        <dbReference type="SAM" id="SignalP"/>
    </source>
</evidence>
<keyword evidence="3" id="KW-0732">Signal</keyword>
<feature type="compositionally biased region" description="Polar residues" evidence="1">
    <location>
        <begin position="240"/>
        <end position="264"/>
    </location>
</feature>
<sequence>MAFLSALFTGIAVLFGQFFALPAAGAATSAAPAKQTAPTSQNAHLEVAPGEITGEISHFAAPWLAPAADLRFTFEIANGTKEPLPISQIAVNAQNTVANSQYLLYYWMRGDIAAHPLSTYPVKMTVPAGETKRIEVRIPAAEISWSRNEFGWGPRGIEACAIPEFAARDHAAKDLKSICDRSVTVVTAEKSVTPMPVAISYPVILSPAQLSQKTSPADLLSTKFPAPSQHLREADAPDPDQQSTAVANAGSTVAGSDSTPQNQDAPPAEDLKSESKQPSGAAKDSDQQLSPPQDAADPTRSAQADLEILRAYLPREISESLQKTISSLDFPGVTAFLDSALLANKQVQKFLQHTQHLQQLFLPYADADLAALFLANQPDLAHDALAFRLQSLQQSQAQSSAGKRADVRQIALLQDLPSATLLRMLAQENVYTAIVSGAQREIAGEFFYTQEATRKISLPGAKEHADKKATEFTLLFSHDQISHALSGRLTTYQDTAGIELDRSDREPLAVALSAVYFNEAPNLSRPLLIQIPRQLANSVAADGKQEKLAEILKSLTAAPWLSATSVSGIIKQDPPIRDLPWRDPVQAAPEKDSKPAAQPLISAQEIAHLSDAAARFVSDTKIFPATPEFTDLAKASALTALATSWRENPRARAKYLQELFNPALFSQNLSFEPSSPINMISESSSLPVKVRNNFNFPAQVQIDLVSPDLRLKSNQTVRVQLQPKQVQSVGIPLTARGSGNIKVKLKILDSAGMEIGTPSILPMRIRANWESTGTMILGGFFALILIYGIYRSVRGGRRGKPMSQAEIESAVQ</sequence>
<gene>
    <name evidence="4" type="ORF">J2S36_001128</name>
</gene>
<evidence type="ECO:0000256" key="2">
    <source>
        <dbReference type="SAM" id="Phobius"/>
    </source>
</evidence>
<feature type="chain" id="PRO_5045803403" evidence="3">
    <location>
        <begin position="27"/>
        <end position="812"/>
    </location>
</feature>
<reference evidence="4 5" key="1">
    <citation type="submission" date="2023-07" db="EMBL/GenBank/DDBJ databases">
        <title>Sequencing the genomes of 1000 actinobacteria strains.</title>
        <authorList>
            <person name="Klenk H.-P."/>
        </authorList>
    </citation>
    <scope>NUCLEOTIDE SEQUENCE [LARGE SCALE GENOMIC DNA]</scope>
    <source>
        <strain evidence="4 5">DSM 15539</strain>
    </source>
</reference>
<comment type="caution">
    <text evidence="4">The sequence shown here is derived from an EMBL/GenBank/DDBJ whole genome shotgun (WGS) entry which is preliminary data.</text>
</comment>
<keyword evidence="5" id="KW-1185">Reference proteome</keyword>